<dbReference type="PANTHER" id="PTHR34180:SF1">
    <property type="entry name" value="BETA-ALANYL-DOPAMINE_CARCININE HYDROLASE"/>
    <property type="match status" value="1"/>
</dbReference>
<dbReference type="NCBIfam" id="NF040521">
    <property type="entry name" value="C45_proenzyme"/>
    <property type="match status" value="1"/>
</dbReference>
<dbReference type="Pfam" id="PF03417">
    <property type="entry name" value="AAT"/>
    <property type="match status" value="1"/>
</dbReference>
<evidence type="ECO:0000313" key="3">
    <source>
        <dbReference type="Proteomes" id="UP000076632"/>
    </source>
</evidence>
<dbReference type="PANTHER" id="PTHR34180">
    <property type="entry name" value="PEPTIDASE C45"/>
    <property type="match status" value="1"/>
</dbReference>
<proteinExistence type="predicted"/>
<protein>
    <submittedName>
        <fullName evidence="2">AAT-domain-containing protein</fullName>
    </submittedName>
</protein>
<dbReference type="EMBL" id="KV407455">
    <property type="protein sequence ID" value="KZF25480.1"/>
    <property type="molecule type" value="Genomic_DNA"/>
</dbReference>
<organism evidence="2 3">
    <name type="scientific">Xylona heveae (strain CBS 132557 / TC161)</name>
    <dbReference type="NCBI Taxonomy" id="1328760"/>
    <lineage>
        <taxon>Eukaryota</taxon>
        <taxon>Fungi</taxon>
        <taxon>Dikarya</taxon>
        <taxon>Ascomycota</taxon>
        <taxon>Pezizomycotina</taxon>
        <taxon>Xylonomycetes</taxon>
        <taxon>Xylonales</taxon>
        <taxon>Xylonaceae</taxon>
        <taxon>Xylona</taxon>
    </lineage>
</organism>
<dbReference type="InterPro" id="IPR005079">
    <property type="entry name" value="Peptidase_C45_hydrolase"/>
</dbReference>
<sequence length="368" mass="40122">MHIHILLQSDTISCFSAEEEKMEIVCSGTPYEIGLHHGQKAQVQIRRCIAFYVNLFRETSKLEWAEVCKVALKFLPSLESKWPEYVEEIRGVSKGAGFDFPTILALNVRTEIAYGLFNDGCTALSWKTDGANGASFLAQNWDWQHEQKENLVSLRIHQPPKPTITMITEAGIIGKIGLNSAGVGVTLNAIKAAGVDYDRLPVHLSLRRVLDSPSRDEAVAALGNAGVSSACHLLVADSSGGLGLECSSTDIVALRMEDGKVTHTNHYLASHGIVQDMLWLPDSPFRLARIRELVAEAEAKGEGPTTKNLGEMFKDEKNYPGSICRAEAPGSTVATLFNIVMDLKAKMATVQIGRPIHSEGVLLLDPTT</sequence>
<dbReference type="GeneID" id="28901983"/>
<keyword evidence="3" id="KW-1185">Reference proteome</keyword>
<dbReference type="AlphaFoldDB" id="A0A165IWP8"/>
<feature type="domain" description="Peptidase C45 hydrolase" evidence="1">
    <location>
        <begin position="132"/>
        <end position="355"/>
    </location>
</feature>
<dbReference type="Gene3D" id="1.10.10.2120">
    <property type="match status" value="1"/>
</dbReference>
<name>A0A165IWP8_XYLHT</name>
<dbReference type="STRING" id="1328760.A0A165IWP8"/>
<reference evidence="2 3" key="1">
    <citation type="journal article" date="2016" name="Fungal Biol.">
        <title>The genome of Xylona heveae provides a window into fungal endophytism.</title>
        <authorList>
            <person name="Gazis R."/>
            <person name="Kuo A."/>
            <person name="Riley R."/>
            <person name="LaButti K."/>
            <person name="Lipzen A."/>
            <person name="Lin J."/>
            <person name="Amirebrahimi M."/>
            <person name="Hesse C.N."/>
            <person name="Spatafora J.W."/>
            <person name="Henrissat B."/>
            <person name="Hainaut M."/>
            <person name="Grigoriev I.V."/>
            <person name="Hibbett D.S."/>
        </authorList>
    </citation>
    <scope>NUCLEOTIDE SEQUENCE [LARGE SCALE GENOMIC DNA]</scope>
    <source>
        <strain evidence="2 3">TC161</strain>
    </source>
</reference>
<dbReference type="InParanoid" id="A0A165IWP8"/>
<dbReference type="OMA" id="IEFYACL"/>
<dbReference type="InterPro" id="IPR047801">
    <property type="entry name" value="Peptidase_C45"/>
</dbReference>
<accession>A0A165IWP8</accession>
<dbReference type="Gene3D" id="3.60.60.10">
    <property type="entry name" value="Penicillin V Acylase, Chain A"/>
    <property type="match status" value="1"/>
</dbReference>
<dbReference type="Proteomes" id="UP000076632">
    <property type="component" value="Unassembled WGS sequence"/>
</dbReference>
<evidence type="ECO:0000259" key="1">
    <source>
        <dbReference type="Pfam" id="PF03417"/>
    </source>
</evidence>
<dbReference type="InterPro" id="IPR047794">
    <property type="entry name" value="C45_proenzyme-like"/>
</dbReference>
<dbReference type="OrthoDB" id="189997at2759"/>
<gene>
    <name evidence="2" type="ORF">L228DRAFT_77203</name>
</gene>
<dbReference type="RefSeq" id="XP_018191035.1">
    <property type="nucleotide sequence ID" value="XM_018336846.1"/>
</dbReference>
<evidence type="ECO:0000313" key="2">
    <source>
        <dbReference type="EMBL" id="KZF25480.1"/>
    </source>
</evidence>